<dbReference type="PRINTS" id="PR00125">
    <property type="entry name" value="ATPASEDELTA"/>
</dbReference>
<protein>
    <recommendedName>
        <fullName evidence="7">ATP synthase subunit delta</fullName>
    </recommendedName>
    <alternativeName>
        <fullName evidence="7">ATP synthase F(1) sector subunit delta</fullName>
    </alternativeName>
    <alternativeName>
        <fullName evidence="7">F-type ATPase subunit delta</fullName>
        <shortName evidence="7">F-ATPase subunit delta</shortName>
    </alternativeName>
</protein>
<keyword evidence="6 7" id="KW-0066">ATP synthesis</keyword>
<evidence type="ECO:0000256" key="7">
    <source>
        <dbReference type="HAMAP-Rule" id="MF_01416"/>
    </source>
</evidence>
<dbReference type="RefSeq" id="WP_058963459.1">
    <property type="nucleotide sequence ID" value="NZ_CABKVM010000014.1"/>
</dbReference>
<dbReference type="Gene3D" id="1.10.520.20">
    <property type="entry name" value="N-terminal domain of the delta subunit of the F1F0-ATP synthase"/>
    <property type="match status" value="1"/>
</dbReference>
<sequence length="178" mass="19555">MTKIGKIYGGALYELAAEEGLEAQMLEELEQVEQLFAAWPDYEKLLALPSVPKAQRCQALDEALRGRIQPYLLNFLKILTERGQIRALRDCRKEYRARYNAAHGILEATAVAAVPLSEAQKTALTEKLNKLTGKTVQLAVKVDPACLGGVRLEMGGAEFDGTVQARLDALRRSLAATV</sequence>
<evidence type="ECO:0000256" key="6">
    <source>
        <dbReference type="ARBA" id="ARBA00023310"/>
    </source>
</evidence>
<dbReference type="NCBIfam" id="TIGR01145">
    <property type="entry name" value="ATP_synt_delta"/>
    <property type="match status" value="1"/>
</dbReference>
<evidence type="ECO:0000256" key="5">
    <source>
        <dbReference type="ARBA" id="ARBA00023136"/>
    </source>
</evidence>
<gene>
    <name evidence="7" type="primary">atpH</name>
    <name evidence="8" type="ORF">EDD77_11491</name>
</gene>
<dbReference type="Proteomes" id="UP000295184">
    <property type="component" value="Unassembled WGS sequence"/>
</dbReference>
<dbReference type="AlphaFoldDB" id="A0A4R1QRS3"/>
<dbReference type="InterPro" id="IPR000711">
    <property type="entry name" value="ATPase_OSCP/dsu"/>
</dbReference>
<dbReference type="InterPro" id="IPR026015">
    <property type="entry name" value="ATP_synth_OSCP/delta_N_sf"/>
</dbReference>
<keyword evidence="4 7" id="KW-0406">Ion transport</keyword>
<proteinExistence type="inferred from homology"/>
<dbReference type="GO" id="GO:0045259">
    <property type="term" value="C:proton-transporting ATP synthase complex"/>
    <property type="evidence" value="ECO:0007669"/>
    <property type="project" value="UniProtKB-KW"/>
</dbReference>
<dbReference type="HAMAP" id="MF_01416">
    <property type="entry name" value="ATP_synth_delta_bact"/>
    <property type="match status" value="1"/>
</dbReference>
<keyword evidence="3 7" id="KW-0375">Hydrogen ion transport</keyword>
<evidence type="ECO:0000256" key="3">
    <source>
        <dbReference type="ARBA" id="ARBA00022781"/>
    </source>
</evidence>
<comment type="similarity">
    <text evidence="7">Belongs to the ATPase delta chain family.</text>
</comment>
<name>A0A4R1QRS3_9FIRM</name>
<accession>A0A4R1QRS3</accession>
<dbReference type="GO" id="GO:0046933">
    <property type="term" value="F:proton-transporting ATP synthase activity, rotational mechanism"/>
    <property type="evidence" value="ECO:0007669"/>
    <property type="project" value="UniProtKB-UniRule"/>
</dbReference>
<comment type="function">
    <text evidence="7">F(1)F(0) ATP synthase produces ATP from ADP in the presence of a proton or sodium gradient. F-type ATPases consist of two structural domains, F(1) containing the extramembraneous catalytic core and F(0) containing the membrane proton channel, linked together by a central stalk and a peripheral stalk. During catalysis, ATP synthesis in the catalytic domain of F(1) is coupled via a rotary mechanism of the central stalk subunits to proton translocation.</text>
</comment>
<evidence type="ECO:0000256" key="4">
    <source>
        <dbReference type="ARBA" id="ARBA00023065"/>
    </source>
</evidence>
<evidence type="ECO:0000256" key="2">
    <source>
        <dbReference type="ARBA" id="ARBA00022448"/>
    </source>
</evidence>
<dbReference type="STRING" id="1650663.GCA_001486665_00982"/>
<comment type="caution">
    <text evidence="8">The sequence shown here is derived from an EMBL/GenBank/DDBJ whole genome shotgun (WGS) entry which is preliminary data.</text>
</comment>
<dbReference type="SUPFAM" id="SSF47928">
    <property type="entry name" value="N-terminal domain of the delta subunit of the F1F0-ATP synthase"/>
    <property type="match status" value="1"/>
</dbReference>
<reference evidence="8 9" key="1">
    <citation type="submission" date="2019-03" db="EMBL/GenBank/DDBJ databases">
        <title>Genomic Encyclopedia of Type Strains, Phase IV (KMG-IV): sequencing the most valuable type-strain genomes for metagenomic binning, comparative biology and taxonomic classification.</title>
        <authorList>
            <person name="Goeker M."/>
        </authorList>
    </citation>
    <scope>NUCLEOTIDE SEQUENCE [LARGE SCALE GENOMIC DNA]</scope>
    <source>
        <strain evidence="8 9">DSM 100451</strain>
    </source>
</reference>
<dbReference type="GO" id="GO:0005886">
    <property type="term" value="C:plasma membrane"/>
    <property type="evidence" value="ECO:0007669"/>
    <property type="project" value="UniProtKB-SubCell"/>
</dbReference>
<keyword evidence="7" id="KW-1003">Cell membrane</keyword>
<dbReference type="OrthoDB" id="9802471at2"/>
<keyword evidence="2 7" id="KW-0813">Transport</keyword>
<dbReference type="EMBL" id="SLUM01000014">
    <property type="protein sequence ID" value="TCL56137.1"/>
    <property type="molecule type" value="Genomic_DNA"/>
</dbReference>
<dbReference type="Pfam" id="PF00213">
    <property type="entry name" value="OSCP"/>
    <property type="match status" value="1"/>
</dbReference>
<keyword evidence="5 7" id="KW-0472">Membrane</keyword>
<organism evidence="8 9">
    <name type="scientific">Allofournierella massiliensis</name>
    <dbReference type="NCBI Taxonomy" id="1650663"/>
    <lineage>
        <taxon>Bacteria</taxon>
        <taxon>Bacillati</taxon>
        <taxon>Bacillota</taxon>
        <taxon>Clostridia</taxon>
        <taxon>Eubacteriales</taxon>
        <taxon>Oscillospiraceae</taxon>
        <taxon>Allofournierella</taxon>
    </lineage>
</organism>
<evidence type="ECO:0000313" key="9">
    <source>
        <dbReference type="Proteomes" id="UP000295184"/>
    </source>
</evidence>
<evidence type="ECO:0000313" key="8">
    <source>
        <dbReference type="EMBL" id="TCL56137.1"/>
    </source>
</evidence>
<dbReference type="PANTHER" id="PTHR11910">
    <property type="entry name" value="ATP SYNTHASE DELTA CHAIN"/>
    <property type="match status" value="1"/>
</dbReference>
<evidence type="ECO:0000256" key="1">
    <source>
        <dbReference type="ARBA" id="ARBA00004370"/>
    </source>
</evidence>
<keyword evidence="7" id="KW-0139">CF(1)</keyword>
<comment type="subcellular location">
    <subcellularLocation>
        <location evidence="7">Cell membrane</location>
        <topology evidence="7">Peripheral membrane protein</topology>
    </subcellularLocation>
    <subcellularLocation>
        <location evidence="1">Membrane</location>
    </subcellularLocation>
</comment>
<comment type="function">
    <text evidence="7">This protein is part of the stalk that links CF(0) to CF(1). It either transmits conformational changes from CF(0) to CF(1) or is implicated in proton conduction.</text>
</comment>